<evidence type="ECO:0000313" key="1">
    <source>
        <dbReference type="EMBL" id="WMV34371.1"/>
    </source>
</evidence>
<dbReference type="AlphaFoldDB" id="A0AAF0TVQ0"/>
<organism evidence="1 2">
    <name type="scientific">Solanum verrucosum</name>
    <dbReference type="NCBI Taxonomy" id="315347"/>
    <lineage>
        <taxon>Eukaryota</taxon>
        <taxon>Viridiplantae</taxon>
        <taxon>Streptophyta</taxon>
        <taxon>Embryophyta</taxon>
        <taxon>Tracheophyta</taxon>
        <taxon>Spermatophyta</taxon>
        <taxon>Magnoliopsida</taxon>
        <taxon>eudicotyledons</taxon>
        <taxon>Gunneridae</taxon>
        <taxon>Pentapetalae</taxon>
        <taxon>asterids</taxon>
        <taxon>lamiids</taxon>
        <taxon>Solanales</taxon>
        <taxon>Solanaceae</taxon>
        <taxon>Solanoideae</taxon>
        <taxon>Solaneae</taxon>
        <taxon>Solanum</taxon>
    </lineage>
</organism>
<name>A0AAF0TVQ0_SOLVR</name>
<reference evidence="1" key="1">
    <citation type="submission" date="2023-08" db="EMBL/GenBank/DDBJ databases">
        <title>A de novo genome assembly of Solanum verrucosum Schlechtendal, a Mexican diploid species geographically isolated from the other diploid A-genome species in potato relatives.</title>
        <authorList>
            <person name="Hosaka K."/>
        </authorList>
    </citation>
    <scope>NUCLEOTIDE SEQUENCE</scope>
    <source>
        <tissue evidence="1">Young leaves</tissue>
    </source>
</reference>
<protein>
    <recommendedName>
        <fullName evidence="3">Gag-pol polyprotein</fullName>
    </recommendedName>
</protein>
<gene>
    <name evidence="1" type="ORF">MTR67_027756</name>
</gene>
<sequence>MFQIVMPPRRVGRGHLPRRYVDKGFRQEGADTSRIREFLGMNPPNFMGSSTTEDPENFIEELRKIFDVMHVVDTEQVKLAAYQLKYVTKTWFDQWKGGRVENAPLAS</sequence>
<keyword evidence="2" id="KW-1185">Reference proteome</keyword>
<evidence type="ECO:0000313" key="2">
    <source>
        <dbReference type="Proteomes" id="UP001234989"/>
    </source>
</evidence>
<evidence type="ECO:0008006" key="3">
    <source>
        <dbReference type="Google" id="ProtNLM"/>
    </source>
</evidence>
<accession>A0AAF0TVQ0</accession>
<dbReference type="Proteomes" id="UP001234989">
    <property type="component" value="Chromosome 6"/>
</dbReference>
<dbReference type="EMBL" id="CP133617">
    <property type="protein sequence ID" value="WMV34371.1"/>
    <property type="molecule type" value="Genomic_DNA"/>
</dbReference>
<proteinExistence type="predicted"/>